<keyword evidence="1 8" id="KW-0723">Serine/threonine-protein kinase</keyword>
<organism evidence="12 13">
    <name type="scientific">Morchella conica CCBAS932</name>
    <dbReference type="NCBI Taxonomy" id="1392247"/>
    <lineage>
        <taxon>Eukaryota</taxon>
        <taxon>Fungi</taxon>
        <taxon>Dikarya</taxon>
        <taxon>Ascomycota</taxon>
        <taxon>Pezizomycotina</taxon>
        <taxon>Pezizomycetes</taxon>
        <taxon>Pezizales</taxon>
        <taxon>Morchellaceae</taxon>
        <taxon>Morchella</taxon>
    </lineage>
</organism>
<evidence type="ECO:0000256" key="8">
    <source>
        <dbReference type="RuleBase" id="RU361162"/>
    </source>
</evidence>
<accession>A0A3N4KUV1</accession>
<dbReference type="InParanoid" id="A0A3N4KUV1"/>
<gene>
    <name evidence="12" type="ORF">P167DRAFT_503567</name>
</gene>
<proteinExistence type="inferred from homology"/>
<dbReference type="InterPro" id="IPR017441">
    <property type="entry name" value="Protein_kinase_ATP_BS"/>
</dbReference>
<comment type="similarity">
    <text evidence="8">Belongs to the protein kinase superfamily. Ser/Thr protein kinase family. CDC5/Polo subfamily.</text>
</comment>
<dbReference type="InterPro" id="IPR008271">
    <property type="entry name" value="Ser/Thr_kinase_AS"/>
</dbReference>
<evidence type="ECO:0000313" key="13">
    <source>
        <dbReference type="Proteomes" id="UP000277580"/>
    </source>
</evidence>
<dbReference type="Pfam" id="PF00069">
    <property type="entry name" value="Pkinase"/>
    <property type="match status" value="1"/>
</dbReference>
<dbReference type="InterPro" id="IPR000719">
    <property type="entry name" value="Prot_kinase_dom"/>
</dbReference>
<feature type="domain" description="POLO box" evidence="11">
    <location>
        <begin position="878"/>
        <end position="967"/>
    </location>
</feature>
<dbReference type="CDD" id="cd13118">
    <property type="entry name" value="POLO_box_1"/>
    <property type="match status" value="1"/>
</dbReference>
<dbReference type="FunFam" id="3.30.200.20:FF:000042">
    <property type="entry name" value="Aurora kinase A"/>
    <property type="match status" value="1"/>
</dbReference>
<dbReference type="AlphaFoldDB" id="A0A3N4KUV1"/>
<evidence type="ECO:0000313" key="12">
    <source>
        <dbReference type="EMBL" id="RPB14290.1"/>
    </source>
</evidence>
<feature type="compositionally biased region" description="Basic and acidic residues" evidence="9">
    <location>
        <begin position="456"/>
        <end position="465"/>
    </location>
</feature>
<dbReference type="STRING" id="1392247.A0A3N4KUV1"/>
<feature type="region of interest" description="Disordered" evidence="9">
    <location>
        <begin position="621"/>
        <end position="679"/>
    </location>
</feature>
<keyword evidence="13" id="KW-1185">Reference proteome</keyword>
<dbReference type="SMART" id="SM00220">
    <property type="entry name" value="S_TKc"/>
    <property type="match status" value="1"/>
</dbReference>
<evidence type="ECO:0000259" key="10">
    <source>
        <dbReference type="PROSITE" id="PS50011"/>
    </source>
</evidence>
<dbReference type="Pfam" id="PF00659">
    <property type="entry name" value="POLO_box"/>
    <property type="match status" value="2"/>
</dbReference>
<dbReference type="GO" id="GO:0005524">
    <property type="term" value="F:ATP binding"/>
    <property type="evidence" value="ECO:0007669"/>
    <property type="project" value="UniProtKB-UniRule"/>
</dbReference>
<dbReference type="SUPFAM" id="SSF56112">
    <property type="entry name" value="Protein kinase-like (PK-like)"/>
    <property type="match status" value="1"/>
</dbReference>
<feature type="binding site" evidence="7">
    <location>
        <position position="140"/>
    </location>
    <ligand>
        <name>ATP</name>
        <dbReference type="ChEBI" id="CHEBI:30616"/>
    </ligand>
</feature>
<feature type="compositionally biased region" description="Polar residues" evidence="9">
    <location>
        <begin position="444"/>
        <end position="454"/>
    </location>
</feature>
<evidence type="ECO:0000256" key="7">
    <source>
        <dbReference type="PROSITE-ProRule" id="PRU10141"/>
    </source>
</evidence>
<dbReference type="FunFam" id="1.10.510.10:FF:000571">
    <property type="entry name" value="Maternal embryonic leucine zipper kinase"/>
    <property type="match status" value="1"/>
</dbReference>
<dbReference type="OrthoDB" id="408964at2759"/>
<name>A0A3N4KUV1_9PEZI</name>
<feature type="region of interest" description="Disordered" evidence="9">
    <location>
        <begin position="511"/>
        <end position="565"/>
    </location>
</feature>
<protein>
    <recommendedName>
        <fullName evidence="8">Serine/threonine-protein kinase</fullName>
        <ecNumber evidence="8">2.7.11.21</ecNumber>
    </recommendedName>
</protein>
<dbReference type="InterPro" id="IPR036947">
    <property type="entry name" value="POLO_box_dom_sf"/>
</dbReference>
<evidence type="ECO:0000256" key="3">
    <source>
        <dbReference type="ARBA" id="ARBA00022737"/>
    </source>
</evidence>
<feature type="compositionally biased region" description="Low complexity" evidence="9">
    <location>
        <begin position="556"/>
        <end position="565"/>
    </location>
</feature>
<dbReference type="GO" id="GO:0000776">
    <property type="term" value="C:kinetochore"/>
    <property type="evidence" value="ECO:0007669"/>
    <property type="project" value="TreeGrafter"/>
</dbReference>
<comment type="catalytic activity">
    <reaction evidence="8">
        <text>L-threonyl-[protein] + ATP = O-phospho-L-threonyl-[protein] + ADP + H(+)</text>
        <dbReference type="Rhea" id="RHEA:46608"/>
        <dbReference type="Rhea" id="RHEA-COMP:11060"/>
        <dbReference type="Rhea" id="RHEA-COMP:11605"/>
        <dbReference type="ChEBI" id="CHEBI:15378"/>
        <dbReference type="ChEBI" id="CHEBI:30013"/>
        <dbReference type="ChEBI" id="CHEBI:30616"/>
        <dbReference type="ChEBI" id="CHEBI:61977"/>
        <dbReference type="ChEBI" id="CHEBI:456216"/>
        <dbReference type="EC" id="2.7.11.21"/>
    </reaction>
</comment>
<dbReference type="GO" id="GO:0005737">
    <property type="term" value="C:cytoplasm"/>
    <property type="evidence" value="ECO:0007669"/>
    <property type="project" value="TreeGrafter"/>
</dbReference>
<dbReference type="Proteomes" id="UP000277580">
    <property type="component" value="Unassembled WGS sequence"/>
</dbReference>
<dbReference type="CDD" id="cd14099">
    <property type="entry name" value="STKc_PLK"/>
    <property type="match status" value="1"/>
</dbReference>
<dbReference type="InterPro" id="IPR033701">
    <property type="entry name" value="POLO_box_1"/>
</dbReference>
<dbReference type="PANTHER" id="PTHR24345">
    <property type="entry name" value="SERINE/THREONINE-PROTEIN KINASE PLK"/>
    <property type="match status" value="1"/>
</dbReference>
<feature type="domain" description="POLO box" evidence="11">
    <location>
        <begin position="747"/>
        <end position="848"/>
    </location>
</feature>
<evidence type="ECO:0000256" key="9">
    <source>
        <dbReference type="SAM" id="MobiDB-lite"/>
    </source>
</evidence>
<feature type="compositionally biased region" description="Acidic residues" evidence="9">
    <location>
        <begin position="528"/>
        <end position="548"/>
    </location>
</feature>
<evidence type="ECO:0000256" key="4">
    <source>
        <dbReference type="ARBA" id="ARBA00022741"/>
    </source>
</evidence>
<dbReference type="EC" id="2.7.11.21" evidence="8"/>
<dbReference type="SUPFAM" id="SSF82615">
    <property type="entry name" value="Polo-box domain"/>
    <property type="match status" value="2"/>
</dbReference>
<dbReference type="GO" id="GO:0005816">
    <property type="term" value="C:spindle pole body"/>
    <property type="evidence" value="ECO:0007669"/>
    <property type="project" value="TreeGrafter"/>
</dbReference>
<dbReference type="GO" id="GO:0005634">
    <property type="term" value="C:nucleus"/>
    <property type="evidence" value="ECO:0007669"/>
    <property type="project" value="TreeGrafter"/>
</dbReference>
<dbReference type="InterPro" id="IPR033695">
    <property type="entry name" value="POLO_box_2"/>
</dbReference>
<dbReference type="PANTHER" id="PTHR24345:SF0">
    <property type="entry name" value="CELL CYCLE SERINE_THREONINE-PROTEIN KINASE CDC5_MSD2"/>
    <property type="match status" value="1"/>
</dbReference>
<dbReference type="PROSITE" id="PS50078">
    <property type="entry name" value="POLO_BOX"/>
    <property type="match status" value="2"/>
</dbReference>
<dbReference type="FunCoup" id="A0A3N4KUV1">
    <property type="interactions" value="296"/>
</dbReference>
<dbReference type="EMBL" id="ML119118">
    <property type="protein sequence ID" value="RPB14290.1"/>
    <property type="molecule type" value="Genomic_DNA"/>
</dbReference>
<reference evidence="12 13" key="1">
    <citation type="journal article" date="2018" name="Nat. Ecol. Evol.">
        <title>Pezizomycetes genomes reveal the molecular basis of ectomycorrhizal truffle lifestyle.</title>
        <authorList>
            <person name="Murat C."/>
            <person name="Payen T."/>
            <person name="Noel B."/>
            <person name="Kuo A."/>
            <person name="Morin E."/>
            <person name="Chen J."/>
            <person name="Kohler A."/>
            <person name="Krizsan K."/>
            <person name="Balestrini R."/>
            <person name="Da Silva C."/>
            <person name="Montanini B."/>
            <person name="Hainaut M."/>
            <person name="Levati E."/>
            <person name="Barry K.W."/>
            <person name="Belfiori B."/>
            <person name="Cichocki N."/>
            <person name="Clum A."/>
            <person name="Dockter R.B."/>
            <person name="Fauchery L."/>
            <person name="Guy J."/>
            <person name="Iotti M."/>
            <person name="Le Tacon F."/>
            <person name="Lindquist E.A."/>
            <person name="Lipzen A."/>
            <person name="Malagnac F."/>
            <person name="Mello A."/>
            <person name="Molinier V."/>
            <person name="Miyauchi S."/>
            <person name="Poulain J."/>
            <person name="Riccioni C."/>
            <person name="Rubini A."/>
            <person name="Sitrit Y."/>
            <person name="Splivallo R."/>
            <person name="Traeger S."/>
            <person name="Wang M."/>
            <person name="Zifcakova L."/>
            <person name="Wipf D."/>
            <person name="Zambonelli A."/>
            <person name="Paolocci F."/>
            <person name="Nowrousian M."/>
            <person name="Ottonello S."/>
            <person name="Baldrian P."/>
            <person name="Spatafora J.W."/>
            <person name="Henrissat B."/>
            <person name="Nagy L.G."/>
            <person name="Aury J.M."/>
            <person name="Wincker P."/>
            <person name="Grigoriev I.V."/>
            <person name="Bonfante P."/>
            <person name="Martin F.M."/>
        </authorList>
    </citation>
    <scope>NUCLEOTIDE SEQUENCE [LARGE SCALE GENOMIC DNA]</scope>
    <source>
        <strain evidence="12 13">CCBAS932</strain>
    </source>
</reference>
<keyword evidence="4 7" id="KW-0547">Nucleotide-binding</keyword>
<dbReference type="Gene3D" id="1.10.510.10">
    <property type="entry name" value="Transferase(Phosphotransferase) domain 1"/>
    <property type="match status" value="1"/>
</dbReference>
<evidence type="ECO:0000256" key="6">
    <source>
        <dbReference type="ARBA" id="ARBA00022840"/>
    </source>
</evidence>
<feature type="region of interest" description="Disordered" evidence="9">
    <location>
        <begin position="60"/>
        <end position="88"/>
    </location>
</feature>
<keyword evidence="5 8" id="KW-0418">Kinase</keyword>
<dbReference type="GO" id="GO:0007052">
    <property type="term" value="P:mitotic spindle organization"/>
    <property type="evidence" value="ECO:0007669"/>
    <property type="project" value="TreeGrafter"/>
</dbReference>
<feature type="compositionally biased region" description="Basic and acidic residues" evidence="9">
    <location>
        <begin position="647"/>
        <end position="671"/>
    </location>
</feature>
<evidence type="ECO:0000256" key="2">
    <source>
        <dbReference type="ARBA" id="ARBA00022679"/>
    </source>
</evidence>
<dbReference type="PROSITE" id="PS50011">
    <property type="entry name" value="PROTEIN_KINASE_DOM"/>
    <property type="match status" value="1"/>
</dbReference>
<evidence type="ECO:0000256" key="5">
    <source>
        <dbReference type="ARBA" id="ARBA00022777"/>
    </source>
</evidence>
<feature type="region of interest" description="Disordered" evidence="9">
    <location>
        <begin position="1"/>
        <end position="39"/>
    </location>
</feature>
<dbReference type="InterPro" id="IPR000959">
    <property type="entry name" value="POLO_box_dom"/>
</dbReference>
<evidence type="ECO:0000256" key="1">
    <source>
        <dbReference type="ARBA" id="ARBA00022527"/>
    </source>
</evidence>
<dbReference type="Gene3D" id="3.30.1120.30">
    <property type="entry name" value="POLO box domain"/>
    <property type="match status" value="2"/>
</dbReference>
<keyword evidence="2 8" id="KW-0808">Transferase</keyword>
<dbReference type="PROSITE" id="PS00108">
    <property type="entry name" value="PROTEIN_KINASE_ST"/>
    <property type="match status" value="1"/>
</dbReference>
<feature type="domain" description="Protein kinase" evidence="10">
    <location>
        <begin position="107"/>
        <end position="365"/>
    </location>
</feature>
<dbReference type="GO" id="GO:0004674">
    <property type="term" value="F:protein serine/threonine kinase activity"/>
    <property type="evidence" value="ECO:0007669"/>
    <property type="project" value="UniProtKB-KW"/>
</dbReference>
<keyword evidence="6 7" id="KW-0067">ATP-binding</keyword>
<dbReference type="CDD" id="cd13117">
    <property type="entry name" value="POLO_box_2"/>
    <property type="match status" value="1"/>
</dbReference>
<keyword evidence="3" id="KW-0677">Repeat</keyword>
<dbReference type="GO" id="GO:0000922">
    <property type="term" value="C:spindle pole"/>
    <property type="evidence" value="ECO:0007669"/>
    <property type="project" value="TreeGrafter"/>
</dbReference>
<dbReference type="InterPro" id="IPR011009">
    <property type="entry name" value="Kinase-like_dom_sf"/>
</dbReference>
<dbReference type="PROSITE" id="PS00107">
    <property type="entry name" value="PROTEIN_KINASE_ATP"/>
    <property type="match status" value="1"/>
</dbReference>
<feature type="region of interest" description="Disordered" evidence="9">
    <location>
        <begin position="444"/>
        <end position="465"/>
    </location>
</feature>
<evidence type="ECO:0000259" key="11">
    <source>
        <dbReference type="PROSITE" id="PS50078"/>
    </source>
</evidence>
<sequence>MENIQGGTKILASMDPNQRPARRQRTAALKLTAPSPLKKQSDYHLVAPLKAAATKSLVPSALAGPSKRSQHTGAPKTPKQTSKERNKKFLCATPPTVLQDTRGKTEYGRGRQLGEGGFARCFLVQNKEGGLFAAKTVAKKSLQSQKKRAKFFGEIQVHKTMIHPNIVKFIECFEDPDNIYMILELCPNKSLMDMLRARKRFTEPETRFFVLQLLGALKYMHGKRVIHRDLKLGNIFLDENMNVKLGDFGLAALLVDENDRKKTICGTPNYIAPEVLFGGGKEGQGHSFEVDLWGVGVIMYAMLVGRTPFQANDVDSIYRKIRHNTFTWPEDVPVSSAAKSLVNSILEHDPEARPSLDDVANHRFFKSGFFPRSIPSSATKQEPIWRGTTGQGVGTLTTNREDWIRNYEEVARICGIGKISEGRYSPVGDHPGEVVDLLTLPTSRPASAASNQNNKAPEKVEAVEEDVEEKKKSVKEKAYLLPETLSPRDGHARMRGVGVLKKIPSILGPSRGGLLGSGSIAAQKPMDDVEEEDEEEVEEEEEVSEDEEPARPPPRQLRQQPIRRSAAIAAAAAAAATAATTSTVNAPVPTLAPAPARSVFPARRGLVRSHAAEMRAACAGLEADKPVPPPPPPTMAALPRKQTTLEARPERLVSSAEFREKTPKEDVKEPASESTGPVIPFTPVLNSKIGNSIPSTTTSAIIASLQPYIQNFSAFTAGKLHLLPPQPPATIEAVRSFKRGEKNTSLFITKWVDYTNKYGVAYILTDGTCVAMYNDNTSLVVDSVGGQRVEFITQSIVDVPTSRRNNKQEVTYRRLSTTMTIMNQKKKSSRGLASKVTMWKRFGNYMKTNLGSEAEWSFTRERDHSEQSAQDPEGGMVFVTHYARLRRCAMFRFSDGGFQLNFIDHSKLMVSSGGRTLRMITKHHQFIVMSLEEAHREVFIVRNRVLLEFGLREKLEYLSEIFTSWTNTGKFPRNYDVIEGKPLIVLGEA</sequence>